<dbReference type="EMBL" id="WIUZ02000018">
    <property type="protein sequence ID" value="KAF9779864.1"/>
    <property type="molecule type" value="Genomic_DNA"/>
</dbReference>
<keyword evidence="2" id="KW-1185">Reference proteome</keyword>
<evidence type="ECO:0000313" key="2">
    <source>
        <dbReference type="Proteomes" id="UP000736335"/>
    </source>
</evidence>
<sequence>MQVSFLINKMNEESTKGDSEGATRKRLRKKIASLSQSQVRHATDALVMIWNYTREPLRPPTTKPNPTVPVTLTNLPLRVQLALFKSIDTGIFIDLQFYAYNKVSNDVPQEPKPLFISSIVSKKLLPAITMHTTGIGSRAACLVGGPIDDYESWQGGPPSETRRDEAVLKYRTEANPAESREVVLLVSGAWKTWFSLFSYACGNEMTFSPLQTEVSIGNSTAQRSQSCSPRSMYSLAAMVGISCERWVFTDAPNSLESGT</sequence>
<gene>
    <name evidence="1" type="ORF">BJ322DRAFT_347157</name>
</gene>
<accession>A0A9P6H8G0</accession>
<organism evidence="1 2">
    <name type="scientific">Thelephora terrestris</name>
    <dbReference type="NCBI Taxonomy" id="56493"/>
    <lineage>
        <taxon>Eukaryota</taxon>
        <taxon>Fungi</taxon>
        <taxon>Dikarya</taxon>
        <taxon>Basidiomycota</taxon>
        <taxon>Agaricomycotina</taxon>
        <taxon>Agaricomycetes</taxon>
        <taxon>Thelephorales</taxon>
        <taxon>Thelephoraceae</taxon>
        <taxon>Thelephora</taxon>
    </lineage>
</organism>
<dbReference type="Proteomes" id="UP000736335">
    <property type="component" value="Unassembled WGS sequence"/>
</dbReference>
<comment type="caution">
    <text evidence="1">The sequence shown here is derived from an EMBL/GenBank/DDBJ whole genome shotgun (WGS) entry which is preliminary data.</text>
</comment>
<reference evidence="1" key="1">
    <citation type="journal article" date="2020" name="Nat. Commun.">
        <title>Large-scale genome sequencing of mycorrhizal fungi provides insights into the early evolution of symbiotic traits.</title>
        <authorList>
            <person name="Miyauchi S."/>
            <person name="Kiss E."/>
            <person name="Kuo A."/>
            <person name="Drula E."/>
            <person name="Kohler A."/>
            <person name="Sanchez-Garcia M."/>
            <person name="Morin E."/>
            <person name="Andreopoulos B."/>
            <person name="Barry K.W."/>
            <person name="Bonito G."/>
            <person name="Buee M."/>
            <person name="Carver A."/>
            <person name="Chen C."/>
            <person name="Cichocki N."/>
            <person name="Clum A."/>
            <person name="Culley D."/>
            <person name="Crous P.W."/>
            <person name="Fauchery L."/>
            <person name="Girlanda M."/>
            <person name="Hayes R.D."/>
            <person name="Keri Z."/>
            <person name="LaButti K."/>
            <person name="Lipzen A."/>
            <person name="Lombard V."/>
            <person name="Magnuson J."/>
            <person name="Maillard F."/>
            <person name="Murat C."/>
            <person name="Nolan M."/>
            <person name="Ohm R.A."/>
            <person name="Pangilinan J."/>
            <person name="Pereira M.F."/>
            <person name="Perotto S."/>
            <person name="Peter M."/>
            <person name="Pfister S."/>
            <person name="Riley R."/>
            <person name="Sitrit Y."/>
            <person name="Stielow J.B."/>
            <person name="Szollosi G."/>
            <person name="Zifcakova L."/>
            <person name="Stursova M."/>
            <person name="Spatafora J.W."/>
            <person name="Tedersoo L."/>
            <person name="Vaario L.M."/>
            <person name="Yamada A."/>
            <person name="Yan M."/>
            <person name="Wang P."/>
            <person name="Xu J."/>
            <person name="Bruns T."/>
            <person name="Baldrian P."/>
            <person name="Vilgalys R."/>
            <person name="Dunand C."/>
            <person name="Henrissat B."/>
            <person name="Grigoriev I.V."/>
            <person name="Hibbett D."/>
            <person name="Nagy L.G."/>
            <person name="Martin F.M."/>
        </authorList>
    </citation>
    <scope>NUCLEOTIDE SEQUENCE</scope>
    <source>
        <strain evidence="1">UH-Tt-Lm1</strain>
    </source>
</reference>
<protein>
    <submittedName>
        <fullName evidence="1">Uncharacterized protein</fullName>
    </submittedName>
</protein>
<dbReference type="AlphaFoldDB" id="A0A9P6H8G0"/>
<evidence type="ECO:0000313" key="1">
    <source>
        <dbReference type="EMBL" id="KAF9779864.1"/>
    </source>
</evidence>
<reference evidence="1" key="2">
    <citation type="submission" date="2020-11" db="EMBL/GenBank/DDBJ databases">
        <authorList>
            <consortium name="DOE Joint Genome Institute"/>
            <person name="Kuo A."/>
            <person name="Miyauchi S."/>
            <person name="Kiss E."/>
            <person name="Drula E."/>
            <person name="Kohler A."/>
            <person name="Sanchez-Garcia M."/>
            <person name="Andreopoulos B."/>
            <person name="Barry K.W."/>
            <person name="Bonito G."/>
            <person name="Buee M."/>
            <person name="Carver A."/>
            <person name="Chen C."/>
            <person name="Cichocki N."/>
            <person name="Clum A."/>
            <person name="Culley D."/>
            <person name="Crous P.W."/>
            <person name="Fauchery L."/>
            <person name="Girlanda M."/>
            <person name="Hayes R."/>
            <person name="Keri Z."/>
            <person name="Labutti K."/>
            <person name="Lipzen A."/>
            <person name="Lombard V."/>
            <person name="Magnuson J."/>
            <person name="Maillard F."/>
            <person name="Morin E."/>
            <person name="Murat C."/>
            <person name="Nolan M."/>
            <person name="Ohm R."/>
            <person name="Pangilinan J."/>
            <person name="Pereira M."/>
            <person name="Perotto S."/>
            <person name="Peter M."/>
            <person name="Riley R."/>
            <person name="Sitrit Y."/>
            <person name="Stielow B."/>
            <person name="Szollosi G."/>
            <person name="Zifcakova L."/>
            <person name="Stursova M."/>
            <person name="Spatafora J.W."/>
            <person name="Tedersoo L."/>
            <person name="Vaario L.-M."/>
            <person name="Yamada A."/>
            <person name="Yan M."/>
            <person name="Wang P."/>
            <person name="Xu J."/>
            <person name="Bruns T."/>
            <person name="Baldrian P."/>
            <person name="Vilgalys R."/>
            <person name="Henrissat B."/>
            <person name="Grigoriev I.V."/>
            <person name="Hibbett D."/>
            <person name="Nagy L.G."/>
            <person name="Martin F.M."/>
        </authorList>
    </citation>
    <scope>NUCLEOTIDE SEQUENCE</scope>
    <source>
        <strain evidence="1">UH-Tt-Lm1</strain>
    </source>
</reference>
<name>A0A9P6H8G0_9AGAM</name>
<proteinExistence type="predicted"/>